<evidence type="ECO:0000259" key="2">
    <source>
        <dbReference type="Pfam" id="PF09851"/>
    </source>
</evidence>
<reference evidence="3 4" key="1">
    <citation type="journal article" date="2004" name="Proc. Natl. Acad. Sci. U.S.A.">
        <title>The complete genomic sequence of Nocardia farcinica IFM 10152.</title>
        <authorList>
            <person name="Ishikawa J."/>
            <person name="Yamashita A."/>
            <person name="Mikami Y."/>
            <person name="Hoshino Y."/>
            <person name="Kurita H."/>
            <person name="Hotta K."/>
            <person name="Shiba T."/>
            <person name="Hattori M."/>
        </authorList>
    </citation>
    <scope>NUCLEOTIDE SEQUENCE [LARGE SCALE GENOMIC DNA]</scope>
    <source>
        <strain evidence="3 4">IFM 10152</strain>
        <plasmid evidence="4">Plasmid pNF1</plasmid>
    </source>
</reference>
<dbReference type="EMBL" id="AP006619">
    <property type="protein sequence ID" value="BAD60555.1"/>
    <property type="molecule type" value="Genomic_DNA"/>
</dbReference>
<accession>Q5YMN6</accession>
<dbReference type="Pfam" id="PF09851">
    <property type="entry name" value="SHOCT"/>
    <property type="match status" value="1"/>
</dbReference>
<proteinExistence type="predicted"/>
<keyword evidence="1" id="KW-1133">Transmembrane helix</keyword>
<organism evidence="3 4">
    <name type="scientific">Nocardia farcinica (strain IFM 10152)</name>
    <dbReference type="NCBI Taxonomy" id="247156"/>
    <lineage>
        <taxon>Bacteria</taxon>
        <taxon>Bacillati</taxon>
        <taxon>Actinomycetota</taxon>
        <taxon>Actinomycetes</taxon>
        <taxon>Mycobacteriales</taxon>
        <taxon>Nocardiaceae</taxon>
        <taxon>Nocardia</taxon>
    </lineage>
</organism>
<feature type="transmembrane region" description="Helical" evidence="1">
    <location>
        <begin position="12"/>
        <end position="36"/>
    </location>
</feature>
<dbReference type="eggNOG" id="COG3462">
    <property type="taxonomic scope" value="Bacteria"/>
</dbReference>
<dbReference type="InterPro" id="IPR018649">
    <property type="entry name" value="SHOCT"/>
</dbReference>
<keyword evidence="3" id="KW-0614">Plasmid</keyword>
<geneLocation type="plasmid" evidence="3 4">
    <name>pNF1</name>
</geneLocation>
<evidence type="ECO:0000313" key="3">
    <source>
        <dbReference type="EMBL" id="BAD60555.1"/>
    </source>
</evidence>
<name>Q5YMN6_NOCFA</name>
<dbReference type="GeneID" id="61136263"/>
<sequence length="97" mass="10319">MMFWYGDGMSGWGYGLMTVGMVLFWALVIVGVILTVRYLAQPSAPVGGAPIVRPSAEQVLAERFARGEIDADEYHQRLATLRGDIGSGRGTKSGGAG</sequence>
<evidence type="ECO:0000256" key="1">
    <source>
        <dbReference type="SAM" id="Phobius"/>
    </source>
</evidence>
<dbReference type="AlphaFoldDB" id="Q5YMN6"/>
<protein>
    <recommendedName>
        <fullName evidence="2">SHOCT domain-containing protein</fullName>
    </recommendedName>
</protein>
<feature type="domain" description="SHOCT" evidence="2">
    <location>
        <begin position="56"/>
        <end position="81"/>
    </location>
</feature>
<dbReference type="HOGENOM" id="CLU_159099_1_0_11"/>
<keyword evidence="4" id="KW-1185">Reference proteome</keyword>
<dbReference type="OrthoDB" id="3748887at2"/>
<keyword evidence="1" id="KW-0472">Membrane</keyword>
<keyword evidence="1" id="KW-0812">Transmembrane</keyword>
<dbReference type="Proteomes" id="UP000006820">
    <property type="component" value="Plasmid pNF1"/>
</dbReference>
<dbReference type="KEGG" id="nfa:PNF1_300"/>
<evidence type="ECO:0000313" key="4">
    <source>
        <dbReference type="Proteomes" id="UP000006820"/>
    </source>
</evidence>
<dbReference type="RefSeq" id="WP_011212237.1">
    <property type="nucleotide sequence ID" value="NC_006362.1"/>
</dbReference>
<gene>
    <name evidence="3" type="ordered locus">PNF1_300</name>
</gene>